<dbReference type="InterPro" id="IPR037914">
    <property type="entry name" value="SpoVT-AbrB_sf"/>
</dbReference>
<dbReference type="Gene3D" id="2.10.260.10">
    <property type="match status" value="1"/>
</dbReference>
<proteinExistence type="predicted"/>
<organism evidence="1 2">
    <name type="scientific">Paludisphaera borealis</name>
    <dbReference type="NCBI Taxonomy" id="1387353"/>
    <lineage>
        <taxon>Bacteria</taxon>
        <taxon>Pseudomonadati</taxon>
        <taxon>Planctomycetota</taxon>
        <taxon>Planctomycetia</taxon>
        <taxon>Isosphaerales</taxon>
        <taxon>Isosphaeraceae</taxon>
        <taxon>Paludisphaera</taxon>
    </lineage>
</organism>
<evidence type="ECO:0008006" key="3">
    <source>
        <dbReference type="Google" id="ProtNLM"/>
    </source>
</evidence>
<accession>A0A1U7CW54</accession>
<evidence type="ECO:0000313" key="2">
    <source>
        <dbReference type="Proteomes" id="UP000186309"/>
    </source>
</evidence>
<sequence>MRTAKSRKGGDILRTIRPIGNSLGIIIDKPVLDLLGLVNGSTVDVTLAPDGKGLLLTPAAADAEPRSEEDRAAHRARVEKAIDRVMKVHAKAFKALAE</sequence>
<dbReference type="RefSeq" id="WP_076349565.1">
    <property type="nucleotide sequence ID" value="NZ_CP019082.1"/>
</dbReference>
<protein>
    <recommendedName>
        <fullName evidence="3">SpoVT-AbrB domain-containing protein</fullName>
    </recommendedName>
</protein>
<gene>
    <name evidence="1" type="ORF">BSF38_04740</name>
</gene>
<dbReference type="Proteomes" id="UP000186309">
    <property type="component" value="Chromosome"/>
</dbReference>
<evidence type="ECO:0000313" key="1">
    <source>
        <dbReference type="EMBL" id="APW63177.1"/>
    </source>
</evidence>
<name>A0A1U7CW54_9BACT</name>
<reference evidence="2" key="1">
    <citation type="submission" date="2016-12" db="EMBL/GenBank/DDBJ databases">
        <title>Comparative genomics of four Isosphaeraceae planctomycetes: a common pool of plasmids and glycoside hydrolase genes.</title>
        <authorList>
            <person name="Ivanova A."/>
        </authorList>
    </citation>
    <scope>NUCLEOTIDE SEQUENCE [LARGE SCALE GENOMIC DNA]</scope>
    <source>
        <strain evidence="2">PX4</strain>
    </source>
</reference>
<dbReference type="AlphaFoldDB" id="A0A1U7CW54"/>
<dbReference type="KEGG" id="pbor:BSF38_04740"/>
<dbReference type="OrthoDB" id="5422373at2"/>
<dbReference type="SUPFAM" id="SSF89447">
    <property type="entry name" value="AbrB/MazE/MraZ-like"/>
    <property type="match status" value="1"/>
</dbReference>
<keyword evidence="2" id="KW-1185">Reference proteome</keyword>
<dbReference type="EMBL" id="CP019082">
    <property type="protein sequence ID" value="APW63177.1"/>
    <property type="molecule type" value="Genomic_DNA"/>
</dbReference>